<dbReference type="Gene3D" id="4.10.830.30">
    <property type="entry name" value="Ribosomal protein L31"/>
    <property type="match status" value="1"/>
</dbReference>
<proteinExistence type="inferred from homology"/>
<dbReference type="RefSeq" id="XP_005644610.1">
    <property type="nucleotide sequence ID" value="XM_005644553.1"/>
</dbReference>
<evidence type="ECO:0000256" key="2">
    <source>
        <dbReference type="ARBA" id="ARBA00023274"/>
    </source>
</evidence>
<dbReference type="GO" id="GO:1990904">
    <property type="term" value="C:ribonucleoprotein complex"/>
    <property type="evidence" value="ECO:0007669"/>
    <property type="project" value="UniProtKB-KW"/>
</dbReference>
<name>I0YNU7_COCSC</name>
<evidence type="ECO:0000313" key="4">
    <source>
        <dbReference type="EMBL" id="EIE20066.1"/>
    </source>
</evidence>
<sequence length="67" mass="7255">MTLVLRNGATIQVQSILKASRPMRLQIDTTSHPTWTGEKSALSGQDGRAAEFLRKFAKPGDTAAAKE</sequence>
<keyword evidence="1 3" id="KW-0689">Ribosomal protein</keyword>
<accession>I0YNU7</accession>
<dbReference type="OrthoDB" id="509143at2759"/>
<dbReference type="InterPro" id="IPR042105">
    <property type="entry name" value="Ribosomal_bL31_sf"/>
</dbReference>
<dbReference type="GO" id="GO:0003735">
    <property type="term" value="F:structural constituent of ribosome"/>
    <property type="evidence" value="ECO:0007669"/>
    <property type="project" value="InterPro"/>
</dbReference>
<keyword evidence="5" id="KW-1185">Reference proteome</keyword>
<gene>
    <name evidence="4" type="ORF">COCSUDRAFT_57787</name>
</gene>
<dbReference type="GO" id="GO:0006412">
    <property type="term" value="P:translation"/>
    <property type="evidence" value="ECO:0007669"/>
    <property type="project" value="InterPro"/>
</dbReference>
<evidence type="ECO:0000256" key="3">
    <source>
        <dbReference type="RuleBase" id="RU000564"/>
    </source>
</evidence>
<dbReference type="EMBL" id="AGSI01000016">
    <property type="protein sequence ID" value="EIE20066.1"/>
    <property type="molecule type" value="Genomic_DNA"/>
</dbReference>
<dbReference type="AlphaFoldDB" id="I0YNU7"/>
<comment type="caution">
    <text evidence="4">The sequence shown here is derived from an EMBL/GenBank/DDBJ whole genome shotgun (WGS) entry which is preliminary data.</text>
</comment>
<dbReference type="NCBIfam" id="TIGR00105">
    <property type="entry name" value="L31"/>
    <property type="match status" value="1"/>
</dbReference>
<dbReference type="Pfam" id="PF01197">
    <property type="entry name" value="Ribosomal_L31"/>
    <property type="match status" value="1"/>
</dbReference>
<dbReference type="GeneID" id="17038042"/>
<reference evidence="4 5" key="1">
    <citation type="journal article" date="2012" name="Genome Biol.">
        <title>The genome of the polar eukaryotic microalga coccomyxa subellipsoidea reveals traits of cold adaptation.</title>
        <authorList>
            <person name="Blanc G."/>
            <person name="Agarkova I."/>
            <person name="Grimwood J."/>
            <person name="Kuo A."/>
            <person name="Brueggeman A."/>
            <person name="Dunigan D."/>
            <person name="Gurnon J."/>
            <person name="Ladunga I."/>
            <person name="Lindquist E."/>
            <person name="Lucas S."/>
            <person name="Pangilinan J."/>
            <person name="Proschold T."/>
            <person name="Salamov A."/>
            <person name="Schmutz J."/>
            <person name="Weeks D."/>
            <person name="Yamada T."/>
            <person name="Claverie J.M."/>
            <person name="Grigoriev I."/>
            <person name="Van Etten J."/>
            <person name="Lomsadze A."/>
            <person name="Borodovsky M."/>
        </authorList>
    </citation>
    <scope>NUCLEOTIDE SEQUENCE [LARGE SCALE GENOMIC DNA]</scope>
    <source>
        <strain evidence="4 5">C-169</strain>
    </source>
</reference>
<dbReference type="InterPro" id="IPR002150">
    <property type="entry name" value="Ribosomal_bL31"/>
</dbReference>
<evidence type="ECO:0000313" key="5">
    <source>
        <dbReference type="Proteomes" id="UP000007264"/>
    </source>
</evidence>
<dbReference type="GO" id="GO:0005840">
    <property type="term" value="C:ribosome"/>
    <property type="evidence" value="ECO:0007669"/>
    <property type="project" value="UniProtKB-KW"/>
</dbReference>
<dbReference type="KEGG" id="csl:COCSUDRAFT_57787"/>
<comment type="similarity">
    <text evidence="3">Belongs to the bacterial ribosomal protein bL31 family.</text>
</comment>
<dbReference type="Proteomes" id="UP000007264">
    <property type="component" value="Unassembled WGS sequence"/>
</dbReference>
<protein>
    <recommendedName>
        <fullName evidence="3">50S ribosomal protein L31</fullName>
    </recommendedName>
</protein>
<dbReference type="SUPFAM" id="SSF143800">
    <property type="entry name" value="L28p-like"/>
    <property type="match status" value="1"/>
</dbReference>
<keyword evidence="2 3" id="KW-0687">Ribonucleoprotein</keyword>
<dbReference type="InterPro" id="IPR034704">
    <property type="entry name" value="Ribosomal_bL28/bL31-like_sf"/>
</dbReference>
<organism evidence="4 5">
    <name type="scientific">Coccomyxa subellipsoidea (strain C-169)</name>
    <name type="common">Green microalga</name>
    <dbReference type="NCBI Taxonomy" id="574566"/>
    <lineage>
        <taxon>Eukaryota</taxon>
        <taxon>Viridiplantae</taxon>
        <taxon>Chlorophyta</taxon>
        <taxon>core chlorophytes</taxon>
        <taxon>Trebouxiophyceae</taxon>
        <taxon>Trebouxiophyceae incertae sedis</taxon>
        <taxon>Coccomyxaceae</taxon>
        <taxon>Coccomyxa</taxon>
        <taxon>Coccomyxa subellipsoidea</taxon>
    </lineage>
</organism>
<evidence type="ECO:0000256" key="1">
    <source>
        <dbReference type="ARBA" id="ARBA00022980"/>
    </source>
</evidence>